<feature type="domain" description="JmjC" evidence="15">
    <location>
        <begin position="117"/>
        <end position="270"/>
    </location>
</feature>
<dbReference type="SUPFAM" id="SSF51197">
    <property type="entry name" value="Clavaminate synthase-like"/>
    <property type="match status" value="1"/>
</dbReference>
<keyword evidence="7" id="KW-0808">Transferase</keyword>
<comment type="caution">
    <text evidence="16">The sequence shown here is derived from an EMBL/GenBank/DDBJ whole genome shotgun (WGS) entry which is preliminary data.</text>
</comment>
<dbReference type="InterPro" id="IPR041667">
    <property type="entry name" value="Cupin_8"/>
</dbReference>
<dbReference type="AlphaFoldDB" id="A0A9Q0YDX9"/>
<evidence type="ECO:0000256" key="14">
    <source>
        <dbReference type="ARBA" id="ARBA00049250"/>
    </source>
</evidence>
<proteinExistence type="inferred from homology"/>
<reference evidence="16" key="1">
    <citation type="submission" date="2021-10" db="EMBL/GenBank/DDBJ databases">
        <title>Tropical sea cucumber genome reveals ecological adaptation and Cuvierian tubules defense mechanism.</title>
        <authorList>
            <person name="Chen T."/>
        </authorList>
    </citation>
    <scope>NUCLEOTIDE SEQUENCE</scope>
    <source>
        <strain evidence="16">Nanhai2018</strain>
        <tissue evidence="16">Muscle</tissue>
    </source>
</reference>
<dbReference type="OrthoDB" id="263283at2759"/>
<keyword evidence="17" id="KW-1185">Reference proteome</keyword>
<dbReference type="Gene3D" id="6.10.140.1470">
    <property type="match status" value="1"/>
</dbReference>
<name>A0A9Q0YDX9_HOLLE</name>
<dbReference type="InterPro" id="IPR003347">
    <property type="entry name" value="JmjC_dom"/>
</dbReference>
<dbReference type="GO" id="GO:0000049">
    <property type="term" value="F:tRNA binding"/>
    <property type="evidence" value="ECO:0007669"/>
    <property type="project" value="TreeGrafter"/>
</dbReference>
<evidence type="ECO:0000256" key="7">
    <source>
        <dbReference type="ARBA" id="ARBA00022679"/>
    </source>
</evidence>
<evidence type="ECO:0000256" key="3">
    <source>
        <dbReference type="ARBA" id="ARBA00012155"/>
    </source>
</evidence>
<evidence type="ECO:0000313" key="16">
    <source>
        <dbReference type="EMBL" id="KAJ8019974.1"/>
    </source>
</evidence>
<dbReference type="EC" id="2.1.1.290" evidence="4"/>
<evidence type="ECO:0000256" key="6">
    <source>
        <dbReference type="ARBA" id="ARBA00022603"/>
    </source>
</evidence>
<sequence>MAKFNPFIRNVPVYEDVSKEKFLQEIYPKRIPALLRGVDIGPCTHLWTLSYLCEKGTSEPVKIHVSTENDMDFINKNYAYRTLPFDELVTRCAEDIHQDFFFDEKEKYYLRALGTDNRKDPANLSTEFPQLAKDVKFPEFFNEEQFFSSVLRIGSPHLRLWTHYDIMDNVLMQIKGTKHVILFSPQDANKLYLKGDKSMILNVEDPDLEKFPLFAMAHQHHCTLNPGDILFIPAMWFHNVVAEDFSVSVNVFWKHLSPELYDPKDPYGNKDPIPASQALQGLRRALKLLEKLPAEYKDFYGRRMVMEIEEKAYLDKG</sequence>
<evidence type="ECO:0000256" key="5">
    <source>
        <dbReference type="ARBA" id="ARBA00018045"/>
    </source>
</evidence>
<dbReference type="EC" id="2.3.1.231" evidence="3"/>
<dbReference type="Pfam" id="PF13621">
    <property type="entry name" value="Cupin_8"/>
    <property type="match status" value="1"/>
</dbReference>
<evidence type="ECO:0000256" key="1">
    <source>
        <dbReference type="ARBA" id="ARBA00001806"/>
    </source>
</evidence>
<evidence type="ECO:0000256" key="8">
    <source>
        <dbReference type="ARBA" id="ARBA00022691"/>
    </source>
</evidence>
<evidence type="ECO:0000256" key="13">
    <source>
        <dbReference type="ARBA" id="ARBA00030847"/>
    </source>
</evidence>
<evidence type="ECO:0000256" key="10">
    <source>
        <dbReference type="ARBA" id="ARBA00025588"/>
    </source>
</evidence>
<accession>A0A9Q0YDX9</accession>
<evidence type="ECO:0000256" key="4">
    <source>
        <dbReference type="ARBA" id="ARBA00012779"/>
    </source>
</evidence>
<comment type="catalytic activity">
    <reaction evidence="1">
        <text>7-[(3S)-3-amino-3-carboxypropyl]wyosine(37) in tRNA(Phe) + S-adenosyl-L-methionine = 7-[(3S)-(3-amino-3-methoxycarbonyl)propyl]wyosine(37) in tRNA(Phe) + S-adenosyl-L-homocysteine</text>
        <dbReference type="Rhea" id="RHEA:36903"/>
        <dbReference type="Rhea" id="RHEA-COMP:10379"/>
        <dbReference type="Rhea" id="RHEA-COMP:11844"/>
        <dbReference type="ChEBI" id="CHEBI:57856"/>
        <dbReference type="ChEBI" id="CHEBI:59789"/>
        <dbReference type="ChEBI" id="CHEBI:73543"/>
        <dbReference type="ChEBI" id="CHEBI:74275"/>
        <dbReference type="EC" id="2.1.1.290"/>
    </reaction>
</comment>
<dbReference type="PANTHER" id="PTHR12461">
    <property type="entry name" value="HYPOXIA-INDUCIBLE FACTOR 1 ALPHA INHIBITOR-RELATED"/>
    <property type="match status" value="1"/>
</dbReference>
<dbReference type="PANTHER" id="PTHR12461:SF104">
    <property type="entry name" value="TRNA WYBUTOSINE-SYNTHESIZING PROTEIN 5"/>
    <property type="match status" value="1"/>
</dbReference>
<keyword evidence="6" id="KW-0489">Methyltransferase</keyword>
<comment type="function">
    <text evidence="10">Probable S-adenosyl-L-methionine-dependent methyltransferase that acts as a component of the wybutosine biosynthesis pathway. Wybutosine is a hyper modified guanosine with a tricyclic base found at the 3'-position adjacent to the anticodon of eukaryotic phenylalanine tRNA. May methylate the carboxyl group of leucine residues to form alpha-leucine ester residues.</text>
</comment>
<dbReference type="GO" id="GO:0008168">
    <property type="term" value="F:methyltransferase activity"/>
    <property type="evidence" value="ECO:0007669"/>
    <property type="project" value="UniProtKB-KW"/>
</dbReference>
<protein>
    <recommendedName>
        <fullName evidence="5">tRNA wybutosine-synthesizing protein 4</fullName>
        <ecNumber evidence="4">2.1.1.290</ecNumber>
        <ecNumber evidence="3">2.3.1.231</ecNumber>
    </recommendedName>
    <alternativeName>
        <fullName evidence="12">Leucine carboxyl methyltransferase 2</fullName>
    </alternativeName>
    <alternativeName>
        <fullName evidence="13">tRNA(Phe) (7-(3-amino-3-(methoxycarbonyl)propyl)wyosine(37)-N)-methoxycarbonyltransferase</fullName>
    </alternativeName>
    <alternativeName>
        <fullName evidence="11">tRNA(Phe) (7-(3-amino-3-carboxypropyl)wyosine(37)-O)-methyltransferase</fullName>
    </alternativeName>
</protein>
<dbReference type="GO" id="GO:0031591">
    <property type="term" value="P:wybutosine biosynthetic process"/>
    <property type="evidence" value="ECO:0007669"/>
    <property type="project" value="TreeGrafter"/>
</dbReference>
<evidence type="ECO:0000256" key="9">
    <source>
        <dbReference type="ARBA" id="ARBA00022694"/>
    </source>
</evidence>
<dbReference type="GO" id="GO:0032259">
    <property type="term" value="P:methylation"/>
    <property type="evidence" value="ECO:0007669"/>
    <property type="project" value="UniProtKB-KW"/>
</dbReference>
<dbReference type="Gene3D" id="2.60.120.650">
    <property type="entry name" value="Cupin"/>
    <property type="match status" value="1"/>
</dbReference>
<evidence type="ECO:0000259" key="15">
    <source>
        <dbReference type="PROSITE" id="PS51184"/>
    </source>
</evidence>
<dbReference type="SMART" id="SM00558">
    <property type="entry name" value="JmjC"/>
    <property type="match status" value="1"/>
</dbReference>
<keyword evidence="9" id="KW-0819">tRNA processing</keyword>
<dbReference type="EMBL" id="JAIZAY010000023">
    <property type="protein sequence ID" value="KAJ8019974.1"/>
    <property type="molecule type" value="Genomic_DNA"/>
</dbReference>
<evidence type="ECO:0000256" key="11">
    <source>
        <dbReference type="ARBA" id="ARBA00029750"/>
    </source>
</evidence>
<evidence type="ECO:0000256" key="12">
    <source>
        <dbReference type="ARBA" id="ARBA00030231"/>
    </source>
</evidence>
<comment type="similarity">
    <text evidence="2">Belongs to the methyltransferase superfamily. LCMT family.</text>
</comment>
<organism evidence="16 17">
    <name type="scientific">Holothuria leucospilota</name>
    <name type="common">Black long sea cucumber</name>
    <name type="synonym">Mertensiothuria leucospilota</name>
    <dbReference type="NCBI Taxonomy" id="206669"/>
    <lineage>
        <taxon>Eukaryota</taxon>
        <taxon>Metazoa</taxon>
        <taxon>Echinodermata</taxon>
        <taxon>Eleutherozoa</taxon>
        <taxon>Echinozoa</taxon>
        <taxon>Holothuroidea</taxon>
        <taxon>Aspidochirotacea</taxon>
        <taxon>Aspidochirotida</taxon>
        <taxon>Holothuriidae</taxon>
        <taxon>Holothuria</taxon>
    </lineage>
</organism>
<dbReference type="FunFam" id="2.60.120.650:FF:000043">
    <property type="entry name" value="tRNA wybutosine-synthesizing protein 4"/>
    <property type="match status" value="1"/>
</dbReference>
<evidence type="ECO:0000313" key="17">
    <source>
        <dbReference type="Proteomes" id="UP001152320"/>
    </source>
</evidence>
<gene>
    <name evidence="16" type="ORF">HOLleu_41774</name>
</gene>
<dbReference type="PROSITE" id="PS51184">
    <property type="entry name" value="JMJC"/>
    <property type="match status" value="1"/>
</dbReference>
<dbReference type="Proteomes" id="UP001152320">
    <property type="component" value="Chromosome 23"/>
</dbReference>
<evidence type="ECO:0000256" key="2">
    <source>
        <dbReference type="ARBA" id="ARBA00010703"/>
    </source>
</evidence>
<comment type="catalytic activity">
    <reaction evidence="14">
        <text>7-[(3S)-(3-amino-3-methoxycarbonyl)propyl]wyosine(37) in tRNA(Phe) + S-adenosyl-L-methionine + CO2 = wybutosine(37) in tRNA(Phe) + S-adenosyl-L-homocysteine + 2 H(+)</text>
        <dbReference type="Rhea" id="RHEA:37119"/>
        <dbReference type="Rhea" id="RHEA-COMP:11844"/>
        <dbReference type="Rhea" id="RHEA-COMP:11847"/>
        <dbReference type="ChEBI" id="CHEBI:15378"/>
        <dbReference type="ChEBI" id="CHEBI:16526"/>
        <dbReference type="ChEBI" id="CHEBI:57856"/>
        <dbReference type="ChEBI" id="CHEBI:59789"/>
        <dbReference type="ChEBI" id="CHEBI:73544"/>
        <dbReference type="ChEBI" id="CHEBI:74275"/>
        <dbReference type="EC" id="2.3.1.231"/>
    </reaction>
</comment>
<keyword evidence="8" id="KW-0949">S-adenosyl-L-methionine</keyword>